<accession>A0ABW3S132</accession>
<feature type="domain" description="NAD-dependent epimerase/dehydratase" evidence="1">
    <location>
        <begin position="3"/>
        <end position="214"/>
    </location>
</feature>
<dbReference type="InterPro" id="IPR036291">
    <property type="entry name" value="NAD(P)-bd_dom_sf"/>
</dbReference>
<dbReference type="Proteomes" id="UP001597262">
    <property type="component" value="Unassembled WGS sequence"/>
</dbReference>
<dbReference type="SUPFAM" id="SSF51735">
    <property type="entry name" value="NAD(P)-binding Rossmann-fold domains"/>
    <property type="match status" value="1"/>
</dbReference>
<dbReference type="InterPro" id="IPR001509">
    <property type="entry name" value="Epimerase_deHydtase"/>
</dbReference>
<gene>
    <name evidence="2" type="ORF">ACFQ3W_18080</name>
</gene>
<dbReference type="RefSeq" id="WP_379320644.1">
    <property type="nucleotide sequence ID" value="NZ_JBHTLM010000014.1"/>
</dbReference>
<organism evidence="2 3">
    <name type="scientific">Paenibacillus puldeungensis</name>
    <dbReference type="NCBI Taxonomy" id="696536"/>
    <lineage>
        <taxon>Bacteria</taxon>
        <taxon>Bacillati</taxon>
        <taxon>Bacillota</taxon>
        <taxon>Bacilli</taxon>
        <taxon>Bacillales</taxon>
        <taxon>Paenibacillaceae</taxon>
        <taxon>Paenibacillus</taxon>
    </lineage>
</organism>
<dbReference type="EMBL" id="JBHTLM010000014">
    <property type="protein sequence ID" value="MFD1178203.1"/>
    <property type="molecule type" value="Genomic_DNA"/>
</dbReference>
<comment type="caution">
    <text evidence="2">The sequence shown here is derived from an EMBL/GenBank/DDBJ whole genome shotgun (WGS) entry which is preliminary data.</text>
</comment>
<evidence type="ECO:0000313" key="3">
    <source>
        <dbReference type="Proteomes" id="UP001597262"/>
    </source>
</evidence>
<keyword evidence="3" id="KW-1185">Reference proteome</keyword>
<evidence type="ECO:0000259" key="1">
    <source>
        <dbReference type="Pfam" id="PF01370"/>
    </source>
</evidence>
<name>A0ABW3S132_9BACL</name>
<proteinExistence type="predicted"/>
<dbReference type="Pfam" id="PF01370">
    <property type="entry name" value="Epimerase"/>
    <property type="match status" value="1"/>
</dbReference>
<dbReference type="Gene3D" id="3.40.50.720">
    <property type="entry name" value="NAD(P)-binding Rossmann-like Domain"/>
    <property type="match status" value="1"/>
</dbReference>
<dbReference type="PANTHER" id="PTHR48079:SF6">
    <property type="entry name" value="NAD(P)-BINDING DOMAIN-CONTAINING PROTEIN-RELATED"/>
    <property type="match status" value="1"/>
</dbReference>
<evidence type="ECO:0000313" key="2">
    <source>
        <dbReference type="EMBL" id="MFD1178203.1"/>
    </source>
</evidence>
<dbReference type="InterPro" id="IPR051783">
    <property type="entry name" value="NAD(P)-dependent_oxidoreduct"/>
</dbReference>
<protein>
    <submittedName>
        <fullName evidence="2">NAD-dependent epimerase/dehydratase family protein</fullName>
    </submittedName>
</protein>
<dbReference type="PANTHER" id="PTHR48079">
    <property type="entry name" value="PROTEIN YEEZ"/>
    <property type="match status" value="1"/>
</dbReference>
<reference evidence="3" key="1">
    <citation type="journal article" date="2019" name="Int. J. Syst. Evol. Microbiol.">
        <title>The Global Catalogue of Microorganisms (GCM) 10K type strain sequencing project: providing services to taxonomists for standard genome sequencing and annotation.</title>
        <authorList>
            <consortium name="The Broad Institute Genomics Platform"/>
            <consortium name="The Broad Institute Genome Sequencing Center for Infectious Disease"/>
            <person name="Wu L."/>
            <person name="Ma J."/>
        </authorList>
    </citation>
    <scope>NUCLEOTIDE SEQUENCE [LARGE SCALE GENOMIC DNA]</scope>
    <source>
        <strain evidence="3">CCUG 59189</strain>
    </source>
</reference>
<sequence>MKILVAGATGAIGQMLLPLLVQHGYDVIGMTRRQERKALIQAMGAIPVVADVFNQELIYALIKEIQPDVIIHQLTSLSSWDFGENSKIRKEGTRNLVAAAQAAGVKRMIAQSISWAYEPGDSPAAEEVPLDYQAPFPRKTTIDGVAALESAVSEIPDHVILRYGTLYGPGTWYDKNGALAQKVMNGDMHSSDGVTSFLHVEDAARAALQALEWDTGTVNIVDHEPAAGTEWLPIYAELLQAPVPEYRPGRNPGERGALNARAITDYGWKPLYPSWRSGFEYLKN</sequence>